<dbReference type="RefSeq" id="WP_381443145.1">
    <property type="nucleotide sequence ID" value="NZ_JBHSNP010000011.1"/>
</dbReference>
<gene>
    <name evidence="2" type="ORF">ACFPTP_06650</name>
</gene>
<evidence type="ECO:0000313" key="2">
    <source>
        <dbReference type="EMBL" id="MFC5602896.1"/>
    </source>
</evidence>
<feature type="transmembrane region" description="Helical" evidence="1">
    <location>
        <begin position="6"/>
        <end position="23"/>
    </location>
</feature>
<evidence type="ECO:0008006" key="4">
    <source>
        <dbReference type="Google" id="ProtNLM"/>
    </source>
</evidence>
<comment type="caution">
    <text evidence="2">The sequence shown here is derived from an EMBL/GenBank/DDBJ whole genome shotgun (WGS) entry which is preliminary data.</text>
</comment>
<keyword evidence="3" id="KW-1185">Reference proteome</keyword>
<dbReference type="EMBL" id="JBHSNP010000011">
    <property type="protein sequence ID" value="MFC5602896.1"/>
    <property type="molecule type" value="Genomic_DNA"/>
</dbReference>
<dbReference type="Proteomes" id="UP001596071">
    <property type="component" value="Unassembled WGS sequence"/>
</dbReference>
<sequence>MAIWIIPTAIVFVICGLIGWKAVRKWDAIAASSFTEKDHRIPEAIEDHPFSLNPIIWVIGVTTLFILFVIFYYWASSV</sequence>
<evidence type="ECO:0000256" key="1">
    <source>
        <dbReference type="SAM" id="Phobius"/>
    </source>
</evidence>
<keyword evidence="1" id="KW-1133">Transmembrane helix</keyword>
<protein>
    <recommendedName>
        <fullName evidence="4">Short-chain dehydrogenase</fullName>
    </recommendedName>
</protein>
<accession>A0ABW0TX02</accession>
<proteinExistence type="predicted"/>
<keyword evidence="1" id="KW-0472">Membrane</keyword>
<name>A0ABW0TX02_9BACL</name>
<keyword evidence="1" id="KW-0812">Transmembrane</keyword>
<organism evidence="2 3">
    <name type="scientific">Sporosarcina koreensis</name>
    <dbReference type="NCBI Taxonomy" id="334735"/>
    <lineage>
        <taxon>Bacteria</taxon>
        <taxon>Bacillati</taxon>
        <taxon>Bacillota</taxon>
        <taxon>Bacilli</taxon>
        <taxon>Bacillales</taxon>
        <taxon>Caryophanaceae</taxon>
        <taxon>Sporosarcina</taxon>
    </lineage>
</organism>
<evidence type="ECO:0000313" key="3">
    <source>
        <dbReference type="Proteomes" id="UP001596071"/>
    </source>
</evidence>
<reference evidence="3" key="1">
    <citation type="journal article" date="2019" name="Int. J. Syst. Evol. Microbiol.">
        <title>The Global Catalogue of Microorganisms (GCM) 10K type strain sequencing project: providing services to taxonomists for standard genome sequencing and annotation.</title>
        <authorList>
            <consortium name="The Broad Institute Genomics Platform"/>
            <consortium name="The Broad Institute Genome Sequencing Center for Infectious Disease"/>
            <person name="Wu L."/>
            <person name="Ma J."/>
        </authorList>
    </citation>
    <scope>NUCLEOTIDE SEQUENCE [LARGE SCALE GENOMIC DNA]</scope>
    <source>
        <strain evidence="3">KACC 11299</strain>
    </source>
</reference>
<feature type="transmembrane region" description="Helical" evidence="1">
    <location>
        <begin position="55"/>
        <end position="75"/>
    </location>
</feature>